<accession>A0A7X2MZR3</accession>
<evidence type="ECO:0000313" key="2">
    <source>
        <dbReference type="Proteomes" id="UP000460287"/>
    </source>
</evidence>
<comment type="caution">
    <text evidence="1">The sequence shown here is derived from an EMBL/GenBank/DDBJ whole genome shotgun (WGS) entry which is preliminary data.</text>
</comment>
<dbReference type="EMBL" id="VULX01000022">
    <property type="protein sequence ID" value="MSR92106.1"/>
    <property type="molecule type" value="Genomic_DNA"/>
</dbReference>
<protein>
    <submittedName>
        <fullName evidence="1">Rpn family recombination-promoting nuclease/putative transposase</fullName>
    </submittedName>
</protein>
<keyword evidence="2" id="KW-1185">Reference proteome</keyword>
<dbReference type="Proteomes" id="UP000460287">
    <property type="component" value="Unassembled WGS sequence"/>
</dbReference>
<reference evidence="1 2" key="1">
    <citation type="submission" date="2019-08" db="EMBL/GenBank/DDBJ databases">
        <title>In-depth cultivation of the pig gut microbiome towards novel bacterial diversity and tailored functional studies.</title>
        <authorList>
            <person name="Wylensek D."/>
            <person name="Hitch T.C.A."/>
            <person name="Clavel T."/>
        </authorList>
    </citation>
    <scope>NUCLEOTIDE SEQUENCE [LARGE SCALE GENOMIC DNA]</scope>
    <source>
        <strain evidence="1 2">WCA-383-APC-5B</strain>
    </source>
</reference>
<dbReference type="InterPro" id="IPR010106">
    <property type="entry name" value="RpnA"/>
</dbReference>
<name>A0A7X2MZR3_9CLOT</name>
<evidence type="ECO:0000313" key="1">
    <source>
        <dbReference type="EMBL" id="MSR92106.1"/>
    </source>
</evidence>
<sequence>MEGQNMSYKRKSLQELNLNDDFLFGKVMNDISIVHEFLEYLLNMEIKEIEMVNTQEVISPQYGSRGVRLDVYVKDVYNNKYNIEIQNTDRGNIPTRMRFYQSAMDVQSLDKSEDYSNLGNDYIIFICPFDLFHKGYSRYDFEYICELNSLNLKLNDGIHKIVLNANGENKNVDKNISDFLNYLCSSNQETANNSCDFVQKIHRKVLEIKSNKELEVEFLSVQEKFYENFKDGKKEGREEGHDEFYKIMKYLKSGKSEEEILKIMGDDCKSVIEKAKTLL</sequence>
<dbReference type="AlphaFoldDB" id="A0A7X2MZR3"/>
<proteinExistence type="predicted"/>
<gene>
    <name evidence="1" type="ORF">FYJ33_12065</name>
</gene>
<dbReference type="Pfam" id="PF12784">
    <property type="entry name" value="PDDEXK_2"/>
    <property type="match status" value="1"/>
</dbReference>
<organism evidence="1 2">
    <name type="scientific">Inconstantimicrobium porci</name>
    <dbReference type="NCBI Taxonomy" id="2652291"/>
    <lineage>
        <taxon>Bacteria</taxon>
        <taxon>Bacillati</taxon>
        <taxon>Bacillota</taxon>
        <taxon>Clostridia</taxon>
        <taxon>Eubacteriales</taxon>
        <taxon>Clostridiaceae</taxon>
        <taxon>Inconstantimicrobium</taxon>
    </lineage>
</organism>
<dbReference type="NCBIfam" id="TIGR01784">
    <property type="entry name" value="T_den_put_tspse"/>
    <property type="match status" value="1"/>
</dbReference>